<dbReference type="InterPro" id="IPR045378">
    <property type="entry name" value="LNT_N"/>
</dbReference>
<keyword evidence="5 9" id="KW-0812">Transmembrane</keyword>
<dbReference type="EC" id="2.3.1.269" evidence="9"/>
<comment type="similarity">
    <text evidence="2 9">Belongs to the CN hydrolase family. Apolipoprotein N-acyltransferase subfamily.</text>
</comment>
<feature type="transmembrane region" description="Helical" evidence="9">
    <location>
        <begin position="159"/>
        <end position="180"/>
    </location>
</feature>
<evidence type="ECO:0000256" key="9">
    <source>
        <dbReference type="HAMAP-Rule" id="MF_01148"/>
    </source>
</evidence>
<keyword evidence="4 9" id="KW-0808">Transferase</keyword>
<accession>A0A7S6WRE5</accession>
<organism evidence="11 12">
    <name type="scientific">Treponema pedis</name>
    <dbReference type="NCBI Taxonomy" id="409322"/>
    <lineage>
        <taxon>Bacteria</taxon>
        <taxon>Pseudomonadati</taxon>
        <taxon>Spirochaetota</taxon>
        <taxon>Spirochaetia</taxon>
        <taxon>Spirochaetales</taxon>
        <taxon>Treponemataceae</taxon>
        <taxon>Treponema</taxon>
    </lineage>
</organism>
<dbReference type="Gene3D" id="3.60.110.10">
    <property type="entry name" value="Carbon-nitrogen hydrolase"/>
    <property type="match status" value="1"/>
</dbReference>
<dbReference type="SUPFAM" id="SSF56317">
    <property type="entry name" value="Carbon-nitrogen hydrolase"/>
    <property type="match status" value="1"/>
</dbReference>
<dbReference type="AlphaFoldDB" id="A0A7S6WRE5"/>
<dbReference type="Proteomes" id="UP000593915">
    <property type="component" value="Chromosome"/>
</dbReference>
<comment type="pathway">
    <text evidence="9">Protein modification; lipoprotein biosynthesis (N-acyl transfer).</text>
</comment>
<dbReference type="EMBL" id="CP061839">
    <property type="protein sequence ID" value="QOW61953.1"/>
    <property type="molecule type" value="Genomic_DNA"/>
</dbReference>
<sequence length="561" mass="63724">MHFFLFFSAILCSSLLFSLGIPNEFFNFGSAAAGFSALALVYYVFLNCGSYKRAAILYGIFAACVQLFASYWLAFFEDFAIFTLGASTAAYFFLALPFGISLHYVLKQNKITRMFGFAAVWLMWEYFKSNDFLAYPWGTSPMVCFNLKHFIQFADTTGVWGLSFAVPLISACFGEFINAYSFSVCKKQFFKNLAEFRKPFFFVAGLVFLFNIYGIIVLNKDIMPLKTLNTVIVQQNGDPWDMSNFEEYLRTSQNLTKEAVSKAPKQTNLVIWSENSLAIPYSEGFYYYDMSPESDPFSSFLKNLNVPLFTGSPYENNGKSYNSACLISPDGKVSDIYSKIQLVAFAEYIPFIDNPLVVKLFDKLVGFSSGWTPGSEFKLFSVKNSAGENIKFAAPICFEDAFPNVCVGLHNLGSELLVNMSNDSWSKTASAEYQHFVVSYYRAIELRTTLVRSTNSGFSAVVDPYGRVLYTMPLFKAVSGFVEIPIYGHTKTPFAIFKDWFPALIFTILMLLMAVQWITSVKKKVSAPLPSSHWKEHKKNIKFIRRYKPLFSVKRYKRQNK</sequence>
<dbReference type="PANTHER" id="PTHR38686:SF1">
    <property type="entry name" value="APOLIPOPROTEIN N-ACYLTRANSFERASE"/>
    <property type="match status" value="1"/>
</dbReference>
<evidence type="ECO:0000256" key="5">
    <source>
        <dbReference type="ARBA" id="ARBA00022692"/>
    </source>
</evidence>
<dbReference type="NCBIfam" id="TIGR00546">
    <property type="entry name" value="lnt"/>
    <property type="match status" value="1"/>
</dbReference>
<reference evidence="11 12" key="1">
    <citation type="submission" date="2020-09" db="EMBL/GenBank/DDBJ databases">
        <title>Characterization of Treponema spp. from bovine digital dermatitis in Korea.</title>
        <authorList>
            <person name="Espiritu H.M."/>
            <person name="Cho Y.I."/>
            <person name="Mamuad L."/>
        </authorList>
    </citation>
    <scope>NUCLEOTIDE SEQUENCE [LARGE SCALE GENOMIC DNA]</scope>
    <source>
        <strain evidence="11 12">KS1</strain>
    </source>
</reference>
<comment type="function">
    <text evidence="9">Catalyzes the phospholipid dependent N-acylation of the N-terminal cysteine of apolipoprotein, the last step in lipoprotein maturation.</text>
</comment>
<dbReference type="InterPro" id="IPR003010">
    <property type="entry name" value="C-N_Hydrolase"/>
</dbReference>
<keyword evidence="7 9" id="KW-0472">Membrane</keyword>
<evidence type="ECO:0000256" key="3">
    <source>
        <dbReference type="ARBA" id="ARBA00022475"/>
    </source>
</evidence>
<dbReference type="GO" id="GO:0042158">
    <property type="term" value="P:lipoprotein biosynthetic process"/>
    <property type="evidence" value="ECO:0007669"/>
    <property type="project" value="UniProtKB-UniRule"/>
</dbReference>
<feature type="transmembrane region" description="Helical" evidence="9">
    <location>
        <begin position="28"/>
        <end position="46"/>
    </location>
</feature>
<feature type="transmembrane region" description="Helical" evidence="9">
    <location>
        <begin position="79"/>
        <end position="99"/>
    </location>
</feature>
<comment type="subcellular location">
    <subcellularLocation>
        <location evidence="1 9">Cell membrane</location>
        <topology evidence="1 9">Multi-pass membrane protein</topology>
    </subcellularLocation>
</comment>
<comment type="catalytic activity">
    <reaction evidence="9">
        <text>N-terminal S-1,2-diacyl-sn-glyceryl-L-cysteinyl-[lipoprotein] + a glycerophospholipid = N-acyl-S-1,2-diacyl-sn-glyceryl-L-cysteinyl-[lipoprotein] + a 2-acyl-sn-glycero-3-phospholipid + H(+)</text>
        <dbReference type="Rhea" id="RHEA:48228"/>
        <dbReference type="Rhea" id="RHEA-COMP:14681"/>
        <dbReference type="Rhea" id="RHEA-COMP:14684"/>
        <dbReference type="ChEBI" id="CHEBI:15378"/>
        <dbReference type="ChEBI" id="CHEBI:136912"/>
        <dbReference type="ChEBI" id="CHEBI:140656"/>
        <dbReference type="ChEBI" id="CHEBI:140657"/>
        <dbReference type="ChEBI" id="CHEBI:140660"/>
        <dbReference type="EC" id="2.3.1.269"/>
    </reaction>
</comment>
<evidence type="ECO:0000256" key="7">
    <source>
        <dbReference type="ARBA" id="ARBA00023136"/>
    </source>
</evidence>
<dbReference type="CDD" id="cd07571">
    <property type="entry name" value="ALP_N-acyl_transferase"/>
    <property type="match status" value="1"/>
</dbReference>
<feature type="domain" description="CN hydrolase" evidence="10">
    <location>
        <begin position="228"/>
        <end position="486"/>
    </location>
</feature>
<evidence type="ECO:0000256" key="4">
    <source>
        <dbReference type="ARBA" id="ARBA00022679"/>
    </source>
</evidence>
<dbReference type="Pfam" id="PF20154">
    <property type="entry name" value="LNT_N"/>
    <property type="match status" value="1"/>
</dbReference>
<dbReference type="InterPro" id="IPR004563">
    <property type="entry name" value="Apolipo_AcylTrfase"/>
</dbReference>
<dbReference type="GO" id="GO:0016410">
    <property type="term" value="F:N-acyltransferase activity"/>
    <property type="evidence" value="ECO:0007669"/>
    <property type="project" value="UniProtKB-UniRule"/>
</dbReference>
<feature type="transmembrane region" description="Helical" evidence="9">
    <location>
        <begin position="500"/>
        <end position="519"/>
    </location>
</feature>
<dbReference type="HAMAP" id="MF_01148">
    <property type="entry name" value="Lnt"/>
    <property type="match status" value="1"/>
</dbReference>
<name>A0A7S6WRE5_9SPIR</name>
<protein>
    <recommendedName>
        <fullName evidence="9">Apolipoprotein N-acyltransferase</fullName>
        <shortName evidence="9">ALP N-acyltransferase</shortName>
        <ecNumber evidence="9">2.3.1.269</ecNumber>
    </recommendedName>
</protein>
<evidence type="ECO:0000313" key="12">
    <source>
        <dbReference type="Proteomes" id="UP000593915"/>
    </source>
</evidence>
<evidence type="ECO:0000256" key="1">
    <source>
        <dbReference type="ARBA" id="ARBA00004651"/>
    </source>
</evidence>
<dbReference type="Pfam" id="PF00795">
    <property type="entry name" value="CN_hydrolase"/>
    <property type="match status" value="1"/>
</dbReference>
<keyword evidence="6 9" id="KW-1133">Transmembrane helix</keyword>
<feature type="transmembrane region" description="Helical" evidence="9">
    <location>
        <begin position="111"/>
        <end position="127"/>
    </location>
</feature>
<evidence type="ECO:0000313" key="11">
    <source>
        <dbReference type="EMBL" id="QOW61953.1"/>
    </source>
</evidence>
<feature type="transmembrane region" description="Helical" evidence="9">
    <location>
        <begin position="200"/>
        <end position="218"/>
    </location>
</feature>
<feature type="transmembrane region" description="Helical" evidence="9">
    <location>
        <begin position="55"/>
        <end position="73"/>
    </location>
</feature>
<keyword evidence="11" id="KW-0449">Lipoprotein</keyword>
<dbReference type="InterPro" id="IPR036526">
    <property type="entry name" value="C-N_Hydrolase_sf"/>
</dbReference>
<evidence type="ECO:0000256" key="6">
    <source>
        <dbReference type="ARBA" id="ARBA00022989"/>
    </source>
</evidence>
<keyword evidence="8 9" id="KW-0012">Acyltransferase</keyword>
<dbReference type="PROSITE" id="PS50263">
    <property type="entry name" value="CN_HYDROLASE"/>
    <property type="match status" value="1"/>
</dbReference>
<proteinExistence type="inferred from homology"/>
<dbReference type="RefSeq" id="WP_194077450.1">
    <property type="nucleotide sequence ID" value="NZ_CP061839.1"/>
</dbReference>
<dbReference type="GO" id="GO:0005886">
    <property type="term" value="C:plasma membrane"/>
    <property type="evidence" value="ECO:0007669"/>
    <property type="project" value="UniProtKB-SubCell"/>
</dbReference>
<dbReference type="UniPathway" id="UPA00666"/>
<keyword evidence="3 9" id="KW-1003">Cell membrane</keyword>
<dbReference type="PANTHER" id="PTHR38686">
    <property type="entry name" value="APOLIPOPROTEIN N-ACYLTRANSFERASE"/>
    <property type="match status" value="1"/>
</dbReference>
<gene>
    <name evidence="9 11" type="primary">lnt</name>
    <name evidence="11" type="ORF">IFE08_06340</name>
</gene>
<evidence type="ECO:0000259" key="10">
    <source>
        <dbReference type="PROSITE" id="PS50263"/>
    </source>
</evidence>
<evidence type="ECO:0000256" key="8">
    <source>
        <dbReference type="ARBA" id="ARBA00023315"/>
    </source>
</evidence>
<evidence type="ECO:0000256" key="2">
    <source>
        <dbReference type="ARBA" id="ARBA00010065"/>
    </source>
</evidence>